<dbReference type="PANTHER" id="PTHR44591">
    <property type="entry name" value="STRESS RESPONSE REGULATOR PROTEIN 1"/>
    <property type="match status" value="1"/>
</dbReference>
<dbReference type="PANTHER" id="PTHR44591:SF3">
    <property type="entry name" value="RESPONSE REGULATORY DOMAIN-CONTAINING PROTEIN"/>
    <property type="match status" value="1"/>
</dbReference>
<organism evidence="4 5">
    <name type="scientific">Vibrio brasiliensis LMG 20546</name>
    <dbReference type="NCBI Taxonomy" id="945543"/>
    <lineage>
        <taxon>Bacteria</taxon>
        <taxon>Pseudomonadati</taxon>
        <taxon>Pseudomonadota</taxon>
        <taxon>Gammaproteobacteria</taxon>
        <taxon>Vibrionales</taxon>
        <taxon>Vibrionaceae</taxon>
        <taxon>Vibrio</taxon>
        <taxon>Vibrio oreintalis group</taxon>
    </lineage>
</organism>
<reference evidence="4 5" key="1">
    <citation type="journal article" date="2012" name="Int. J. Syst. Evol. Microbiol.">
        <title>Vibrio caribbeanicus sp. nov., isolated from the marine sponge Scleritoderma cyanea.</title>
        <authorList>
            <person name="Hoffmann M."/>
            <person name="Monday S.R."/>
            <person name="Allard M.W."/>
            <person name="Strain E.A."/>
            <person name="Whittaker P."/>
            <person name="Naum M."/>
            <person name="McCarthy P.J."/>
            <person name="Lopez J.V."/>
            <person name="Fischer M."/>
            <person name="Brown E.W."/>
        </authorList>
    </citation>
    <scope>NUCLEOTIDE SEQUENCE [LARGE SCALE GENOMIC DNA]</scope>
    <source>
        <strain evidence="4 5">LMG 20546</strain>
    </source>
</reference>
<dbReference type="PROSITE" id="PS50110">
    <property type="entry name" value="RESPONSE_REGULATORY"/>
    <property type="match status" value="1"/>
</dbReference>
<dbReference type="SUPFAM" id="SSF52172">
    <property type="entry name" value="CheY-like"/>
    <property type="match status" value="1"/>
</dbReference>
<evidence type="ECO:0000313" key="5">
    <source>
        <dbReference type="Proteomes" id="UP000004371"/>
    </source>
</evidence>
<evidence type="ECO:0000256" key="1">
    <source>
        <dbReference type="ARBA" id="ARBA00022553"/>
    </source>
</evidence>
<dbReference type="RefSeq" id="WP_006880716.1">
    <property type="nucleotide sequence ID" value="NZ_AEVS01000088.1"/>
</dbReference>
<dbReference type="InterPro" id="IPR001789">
    <property type="entry name" value="Sig_transdc_resp-reg_receiver"/>
</dbReference>
<dbReference type="Proteomes" id="UP000004371">
    <property type="component" value="Unassembled WGS sequence"/>
</dbReference>
<dbReference type="GO" id="GO:0000160">
    <property type="term" value="P:phosphorelay signal transduction system"/>
    <property type="evidence" value="ECO:0007669"/>
    <property type="project" value="InterPro"/>
</dbReference>
<evidence type="ECO:0000313" key="4">
    <source>
        <dbReference type="EMBL" id="EGA64364.1"/>
    </source>
</evidence>
<feature type="modified residue" description="4-aspartylphosphate" evidence="2">
    <location>
        <position position="52"/>
    </location>
</feature>
<keyword evidence="1 2" id="KW-0597">Phosphoprotein</keyword>
<feature type="domain" description="Response regulatory" evidence="3">
    <location>
        <begin position="3"/>
        <end position="116"/>
    </location>
</feature>
<dbReference type="SMART" id="SM00448">
    <property type="entry name" value="REC"/>
    <property type="match status" value="1"/>
</dbReference>
<comment type="caution">
    <text evidence="4">The sequence shown here is derived from an EMBL/GenBank/DDBJ whole genome shotgun (WGS) entry which is preliminary data.</text>
</comment>
<dbReference type="EMBL" id="AEVS01000088">
    <property type="protein sequence ID" value="EGA64364.1"/>
    <property type="molecule type" value="Genomic_DNA"/>
</dbReference>
<name>E8LXZ1_9VIBR</name>
<gene>
    <name evidence="4" type="ORF">VIBR0546_19968</name>
</gene>
<dbReference type="eggNOG" id="COG0745">
    <property type="taxonomic scope" value="Bacteria"/>
</dbReference>
<dbReference type="STRING" id="945543.VIBR0546_19968"/>
<accession>E8LXZ1</accession>
<protein>
    <submittedName>
        <fullName evidence="4">Two component transcriptional regulator, winged helix family protein</fullName>
    </submittedName>
</protein>
<dbReference type="InterPro" id="IPR011006">
    <property type="entry name" value="CheY-like_superfamily"/>
</dbReference>
<evidence type="ECO:0000256" key="2">
    <source>
        <dbReference type="PROSITE-ProRule" id="PRU00169"/>
    </source>
</evidence>
<keyword evidence="5" id="KW-1185">Reference proteome</keyword>
<dbReference type="Pfam" id="PF00072">
    <property type="entry name" value="Response_reg"/>
    <property type="match status" value="1"/>
</dbReference>
<dbReference type="OrthoDB" id="5873463at2"/>
<evidence type="ECO:0000259" key="3">
    <source>
        <dbReference type="PROSITE" id="PS50110"/>
    </source>
</evidence>
<dbReference type="AlphaFoldDB" id="E8LXZ1"/>
<dbReference type="Gene3D" id="3.40.50.2300">
    <property type="match status" value="1"/>
</dbReference>
<sequence length="192" mass="21474">MKRILLLEDDLFTSRLLKGALEKAGFIVVQSFDVSSAYHAAVGNRFDVAIFDVQLPSGSSLDSFDRLKKILDCPVIVYTAKQSTRIELKSFEIGASDFLLKQRGVDILISRIKRLVDIDTAEQCNSEDETPGFEINKDERTFQYDGTVLELTKNEANILFLFCLRRTISLIGRNLATLPKGMGMMVGAGLWT</sequence>
<proteinExistence type="predicted"/>
<dbReference type="InterPro" id="IPR050595">
    <property type="entry name" value="Bact_response_regulator"/>
</dbReference>
<dbReference type="CDD" id="cd00156">
    <property type="entry name" value="REC"/>
    <property type="match status" value="1"/>
</dbReference>